<dbReference type="EMBL" id="CP025958">
    <property type="protein sequence ID" value="AWM42356.1"/>
    <property type="molecule type" value="Genomic_DNA"/>
</dbReference>
<evidence type="ECO:0000259" key="2">
    <source>
        <dbReference type="Pfam" id="PF07593"/>
    </source>
</evidence>
<keyword evidence="4" id="KW-1185">Reference proteome</keyword>
<reference evidence="3 4" key="1">
    <citation type="submission" date="2018-01" db="EMBL/GenBank/DDBJ databases">
        <title>G. obscuriglobus.</title>
        <authorList>
            <person name="Franke J."/>
            <person name="Blomberg W."/>
            <person name="Selmecki A."/>
        </authorList>
    </citation>
    <scope>NUCLEOTIDE SEQUENCE [LARGE SCALE GENOMIC DNA]</scope>
    <source>
        <strain evidence="3 4">DSM 5831</strain>
    </source>
</reference>
<dbReference type="Pfam" id="PF13517">
    <property type="entry name" value="FG-GAP_3"/>
    <property type="match status" value="1"/>
</dbReference>
<dbReference type="KEGG" id="gog:C1280_23385"/>
<accession>A0A2Z3HF08</accession>
<evidence type="ECO:0000256" key="1">
    <source>
        <dbReference type="ARBA" id="ARBA00022729"/>
    </source>
</evidence>
<dbReference type="PANTHER" id="PTHR16026">
    <property type="entry name" value="CARTILAGE ACIDIC PROTEIN 1"/>
    <property type="match status" value="1"/>
</dbReference>
<gene>
    <name evidence="3" type="ORF">C1280_23385</name>
</gene>
<dbReference type="InterPro" id="IPR013517">
    <property type="entry name" value="FG-GAP"/>
</dbReference>
<evidence type="ECO:0000313" key="3">
    <source>
        <dbReference type="EMBL" id="AWM42356.1"/>
    </source>
</evidence>
<keyword evidence="1" id="KW-0732">Signal</keyword>
<dbReference type="AlphaFoldDB" id="A0A2Z3HF08"/>
<protein>
    <submittedName>
        <fullName evidence="3">CRTAC1 family protein</fullName>
    </submittedName>
</protein>
<dbReference type="InterPro" id="IPR028994">
    <property type="entry name" value="Integrin_alpha_N"/>
</dbReference>
<organism evidence="3 4">
    <name type="scientific">Gemmata obscuriglobus</name>
    <dbReference type="NCBI Taxonomy" id="114"/>
    <lineage>
        <taxon>Bacteria</taxon>
        <taxon>Pseudomonadati</taxon>
        <taxon>Planctomycetota</taxon>
        <taxon>Planctomycetia</taxon>
        <taxon>Gemmatales</taxon>
        <taxon>Gemmataceae</taxon>
        <taxon>Gemmata</taxon>
    </lineage>
</organism>
<evidence type="ECO:0000313" key="4">
    <source>
        <dbReference type="Proteomes" id="UP000245802"/>
    </source>
</evidence>
<name>A0A2Z3HF08_9BACT</name>
<dbReference type="Proteomes" id="UP000245802">
    <property type="component" value="Chromosome"/>
</dbReference>
<dbReference type="SUPFAM" id="SSF69318">
    <property type="entry name" value="Integrin alpha N-terminal domain"/>
    <property type="match status" value="1"/>
</dbReference>
<feature type="domain" description="ASPIC/UnbV" evidence="2">
    <location>
        <begin position="389"/>
        <end position="456"/>
    </location>
</feature>
<sequence length="462" mass="48537">MFEDVSHLIADNPPGFHYGAAVADLDRGRFSFVVAGFAGPNRVLSWSGGALRDAAPAELADPDAPAVGVAAGDLDGDGREELYVLNCDSFSGAKRVADRLFKRGPDGTWEDLFDRPANRAARNLSSGRSVAVLDRRGVGRYGFFVANHGQPMRLYELNPAGTLVDLAPALGLARTGGGRGVLALPLFGPHVDLFCANERGPNFAFRNLGGGTFEELASPLRLRDCEEHARGLTAFDAGGEFGLAWGNWDGPHRLMARAGDGWKDFATPGFAFPSAVRTVLAADFDNDGNDEIFLNHLCEPNRVFRVAGAGPPPGPGPAFGVTMLDAGAALDPDGYGTGAAVADVDGDGVLELLVSRGEKAAQPLGVFKARAAHPNWLRVRPLTRFGAPARGAVVRAEYAGRVRVKGICGGSGYLCQMEPVAHFGLGDATAAERVTVTWPDGAGVVLLNPGGNRVLTVPYPRG</sequence>
<dbReference type="Pfam" id="PF07593">
    <property type="entry name" value="UnbV_ASPIC"/>
    <property type="match status" value="1"/>
</dbReference>
<dbReference type="OrthoDB" id="1488578at2"/>
<proteinExistence type="predicted"/>
<dbReference type="InterPro" id="IPR027039">
    <property type="entry name" value="Crtac1"/>
</dbReference>
<dbReference type="InterPro" id="IPR011519">
    <property type="entry name" value="UnbV_ASPIC"/>
</dbReference>
<dbReference type="PANTHER" id="PTHR16026:SF0">
    <property type="entry name" value="CARTILAGE ACIDIC PROTEIN 1"/>
    <property type="match status" value="1"/>
</dbReference>